<sequence>MVSRTMGVSRAQLSLRINRSADWQDRRCNRRNEEADAEILSAILNIISDMPSYGYRRVWGHPAQATSHRGTATCECQTALQDNERA</sequence>
<gene>
    <name evidence="1" type="ORF">NCTC12993_00448</name>
</gene>
<accession>A0A485AIT7</accession>
<keyword evidence="2" id="KW-1185">Reference proteome</keyword>
<dbReference type="AlphaFoldDB" id="A0A485AIT7"/>
<protein>
    <submittedName>
        <fullName evidence="1">IS2 transposase TnpB</fullName>
    </submittedName>
</protein>
<proteinExistence type="predicted"/>
<evidence type="ECO:0000313" key="2">
    <source>
        <dbReference type="Proteomes" id="UP000401081"/>
    </source>
</evidence>
<dbReference type="Proteomes" id="UP000401081">
    <property type="component" value="Unassembled WGS sequence"/>
</dbReference>
<reference evidence="1 2" key="1">
    <citation type="submission" date="2019-03" db="EMBL/GenBank/DDBJ databases">
        <authorList>
            <consortium name="Pathogen Informatics"/>
        </authorList>
    </citation>
    <scope>NUCLEOTIDE SEQUENCE [LARGE SCALE GENOMIC DNA]</scope>
    <source>
        <strain evidence="1 2">NCTC12993</strain>
    </source>
</reference>
<evidence type="ECO:0000313" key="1">
    <source>
        <dbReference type="EMBL" id="VFS56469.1"/>
    </source>
</evidence>
<name>A0A485AIT7_KLUCR</name>
<dbReference type="EMBL" id="CAADJD010000006">
    <property type="protein sequence ID" value="VFS56469.1"/>
    <property type="molecule type" value="Genomic_DNA"/>
</dbReference>
<organism evidence="1 2">
    <name type="scientific">Kluyvera cryocrescens</name>
    <name type="common">Kluyvera citrophila</name>
    <dbReference type="NCBI Taxonomy" id="580"/>
    <lineage>
        <taxon>Bacteria</taxon>
        <taxon>Pseudomonadati</taxon>
        <taxon>Pseudomonadota</taxon>
        <taxon>Gammaproteobacteria</taxon>
        <taxon>Enterobacterales</taxon>
        <taxon>Enterobacteriaceae</taxon>
        <taxon>Kluyvera</taxon>
    </lineage>
</organism>